<feature type="region of interest" description="Disordered" evidence="1">
    <location>
        <begin position="34"/>
        <end position="65"/>
    </location>
</feature>
<gene>
    <name evidence="3" type="ORF">KI688_009399</name>
</gene>
<dbReference type="OrthoDB" id="5587367at2759"/>
<dbReference type="AlphaFoldDB" id="A0A9P7Y0L0"/>
<keyword evidence="4" id="KW-1185">Reference proteome</keyword>
<evidence type="ECO:0000259" key="2">
    <source>
        <dbReference type="Pfam" id="PF01910"/>
    </source>
</evidence>
<evidence type="ECO:0000313" key="3">
    <source>
        <dbReference type="EMBL" id="KAG9070068.1"/>
    </source>
</evidence>
<accession>A0A9P7Y0L0</accession>
<sequence length="124" mass="13370">MDSPQQIIQPLAGSSPSAAVLEKATDLAKSVPGTSSLVKNLPGIPRTDPAKEKRSSTSFDQKALDHKIHAQRTTMEGEMGAIMYAVTFCNEALHTMGPRIVSNVRFGTCAENIRLIPLVPPEEK</sequence>
<dbReference type="Proteomes" id="UP000707451">
    <property type="component" value="Unassembled WGS sequence"/>
</dbReference>
<dbReference type="SUPFAM" id="SSF89957">
    <property type="entry name" value="MTH1187/YkoF-like"/>
    <property type="match status" value="1"/>
</dbReference>
<dbReference type="Gene3D" id="3.30.70.930">
    <property type="match status" value="1"/>
</dbReference>
<reference evidence="3" key="1">
    <citation type="submission" date="2021-06" db="EMBL/GenBank/DDBJ databases">
        <title>Genome Sequence of Mortierella hyaline Strain SCG-10, a Cold-Adapted, Nitrate-Reducing Fungus Isolated from Soil in Minnesota, USA.</title>
        <authorList>
            <person name="Aldossari N."/>
        </authorList>
    </citation>
    <scope>NUCLEOTIDE SEQUENCE</scope>
    <source>
        <strain evidence="3">SCG-10</strain>
    </source>
</reference>
<evidence type="ECO:0000313" key="4">
    <source>
        <dbReference type="Proteomes" id="UP000707451"/>
    </source>
</evidence>
<organism evidence="3 4">
    <name type="scientific">Linnemannia hyalina</name>
    <dbReference type="NCBI Taxonomy" id="64524"/>
    <lineage>
        <taxon>Eukaryota</taxon>
        <taxon>Fungi</taxon>
        <taxon>Fungi incertae sedis</taxon>
        <taxon>Mucoromycota</taxon>
        <taxon>Mortierellomycotina</taxon>
        <taxon>Mortierellomycetes</taxon>
        <taxon>Mortierellales</taxon>
        <taxon>Mortierellaceae</taxon>
        <taxon>Linnemannia</taxon>
    </lineage>
</organism>
<evidence type="ECO:0000256" key="1">
    <source>
        <dbReference type="SAM" id="MobiDB-lite"/>
    </source>
</evidence>
<comment type="caution">
    <text evidence="3">The sequence shown here is derived from an EMBL/GenBank/DDBJ whole genome shotgun (WGS) entry which is preliminary data.</text>
</comment>
<dbReference type="InterPro" id="IPR002767">
    <property type="entry name" value="Thiamine_BP"/>
</dbReference>
<name>A0A9P7Y0L0_9FUNG</name>
<dbReference type="InterPro" id="IPR029756">
    <property type="entry name" value="MTH1187/YkoF-like"/>
</dbReference>
<protein>
    <recommendedName>
        <fullName evidence="2">Thiamine-binding protein domain-containing protein</fullName>
    </recommendedName>
</protein>
<feature type="domain" description="Thiamine-binding protein" evidence="2">
    <location>
        <begin position="60"/>
        <end position="107"/>
    </location>
</feature>
<dbReference type="EMBL" id="JAHRHY010000004">
    <property type="protein sequence ID" value="KAG9070068.1"/>
    <property type="molecule type" value="Genomic_DNA"/>
</dbReference>
<dbReference type="Pfam" id="PF01910">
    <property type="entry name" value="Thiamine_BP"/>
    <property type="match status" value="1"/>
</dbReference>
<proteinExistence type="predicted"/>